<reference evidence="2 3" key="1">
    <citation type="submission" date="2019-02" db="EMBL/GenBank/DDBJ databases">
        <title>Deep-cultivation of Planctomycetes and their phenomic and genomic characterization uncovers novel biology.</title>
        <authorList>
            <person name="Wiegand S."/>
            <person name="Jogler M."/>
            <person name="Boedeker C."/>
            <person name="Pinto D."/>
            <person name="Vollmers J."/>
            <person name="Rivas-Marin E."/>
            <person name="Kohn T."/>
            <person name="Peeters S.H."/>
            <person name="Heuer A."/>
            <person name="Rast P."/>
            <person name="Oberbeckmann S."/>
            <person name="Bunk B."/>
            <person name="Jeske O."/>
            <person name="Meyerdierks A."/>
            <person name="Storesund J.E."/>
            <person name="Kallscheuer N."/>
            <person name="Luecker S."/>
            <person name="Lage O.M."/>
            <person name="Pohl T."/>
            <person name="Merkel B.J."/>
            <person name="Hornburger P."/>
            <person name="Mueller R.-W."/>
            <person name="Bruemmer F."/>
            <person name="Labrenz M."/>
            <person name="Spormann A.M."/>
            <person name="Op Den Camp H."/>
            <person name="Overmann J."/>
            <person name="Amann R."/>
            <person name="Jetten M.S.M."/>
            <person name="Mascher T."/>
            <person name="Medema M.H."/>
            <person name="Devos D.P."/>
            <person name="Kaster A.-K."/>
            <person name="Ovreas L."/>
            <person name="Rohde M."/>
            <person name="Galperin M.Y."/>
            <person name="Jogler C."/>
        </authorList>
    </citation>
    <scope>NUCLEOTIDE SEQUENCE [LARGE SCALE GENOMIC DNA]</scope>
    <source>
        <strain evidence="2 3">Poly59</strain>
    </source>
</reference>
<comment type="caution">
    <text evidence="2">The sequence shown here is derived from an EMBL/GenBank/DDBJ whole genome shotgun (WGS) entry which is preliminary data.</text>
</comment>
<evidence type="ECO:0000313" key="3">
    <source>
        <dbReference type="Proteomes" id="UP000317977"/>
    </source>
</evidence>
<organism evidence="2 3">
    <name type="scientific">Rubripirellula reticaptiva</name>
    <dbReference type="NCBI Taxonomy" id="2528013"/>
    <lineage>
        <taxon>Bacteria</taxon>
        <taxon>Pseudomonadati</taxon>
        <taxon>Planctomycetota</taxon>
        <taxon>Planctomycetia</taxon>
        <taxon>Pirellulales</taxon>
        <taxon>Pirellulaceae</taxon>
        <taxon>Rubripirellula</taxon>
    </lineage>
</organism>
<dbReference type="EMBL" id="SJPX01000006">
    <property type="protein sequence ID" value="TWU46854.1"/>
    <property type="molecule type" value="Genomic_DNA"/>
</dbReference>
<feature type="region of interest" description="Disordered" evidence="1">
    <location>
        <begin position="1"/>
        <end position="36"/>
    </location>
</feature>
<evidence type="ECO:0000256" key="1">
    <source>
        <dbReference type="SAM" id="MobiDB-lite"/>
    </source>
</evidence>
<dbReference type="AlphaFoldDB" id="A0A5C6EEL5"/>
<sequence length="36" mass="4314">MSGEFYQPTKRCTTRNEYQSTDVESHNELRYQKQGT</sequence>
<evidence type="ECO:0000313" key="2">
    <source>
        <dbReference type="EMBL" id="TWU46854.1"/>
    </source>
</evidence>
<dbReference type="Proteomes" id="UP000317977">
    <property type="component" value="Unassembled WGS sequence"/>
</dbReference>
<feature type="compositionally biased region" description="Basic and acidic residues" evidence="1">
    <location>
        <begin position="23"/>
        <end position="36"/>
    </location>
</feature>
<proteinExistence type="predicted"/>
<gene>
    <name evidence="2" type="ORF">Poly59_58270</name>
</gene>
<protein>
    <submittedName>
        <fullName evidence="2">Uncharacterized protein</fullName>
    </submittedName>
</protein>
<accession>A0A5C6EEL5</accession>
<name>A0A5C6EEL5_9BACT</name>
<keyword evidence="3" id="KW-1185">Reference proteome</keyword>